<proteinExistence type="predicted"/>
<comment type="caution">
    <text evidence="1">The sequence shown here is derived from an EMBL/GenBank/DDBJ whole genome shotgun (WGS) entry which is preliminary data.</text>
</comment>
<protein>
    <submittedName>
        <fullName evidence="1">Uncharacterized protein</fullName>
    </submittedName>
</protein>
<dbReference type="EMBL" id="JAGIOO010000001">
    <property type="protein sequence ID" value="MBP2478531.1"/>
    <property type="molecule type" value="Genomic_DNA"/>
</dbReference>
<dbReference type="RefSeq" id="WP_086790071.1">
    <property type="nucleotide sequence ID" value="NZ_JAGIOO010000001.1"/>
</dbReference>
<reference evidence="1 2" key="1">
    <citation type="submission" date="2021-03" db="EMBL/GenBank/DDBJ databases">
        <title>Sequencing the genomes of 1000 actinobacteria strains.</title>
        <authorList>
            <person name="Klenk H.-P."/>
        </authorList>
    </citation>
    <scope>NUCLEOTIDE SEQUENCE [LARGE SCALE GENOMIC DNA]</scope>
    <source>
        <strain evidence="1 2">DSM 44580</strain>
    </source>
</reference>
<keyword evidence="2" id="KW-1185">Reference proteome</keyword>
<name>A0ABS5APN4_9PSEU</name>
<dbReference type="Proteomes" id="UP001519363">
    <property type="component" value="Unassembled WGS sequence"/>
</dbReference>
<evidence type="ECO:0000313" key="1">
    <source>
        <dbReference type="EMBL" id="MBP2478531.1"/>
    </source>
</evidence>
<gene>
    <name evidence="1" type="ORF">JOF53_007403</name>
</gene>
<evidence type="ECO:0000313" key="2">
    <source>
        <dbReference type="Proteomes" id="UP001519363"/>
    </source>
</evidence>
<accession>A0ABS5APN4</accession>
<sequence>MRPPLDLTAFASSHLPRLLPGARRHPDPEWRAAAVLRAGHKHRFDADHARVLTDPGLSPAERHLVTAVGQWVCGGAAVEPDWRYALARLAEAP</sequence>
<organism evidence="1 2">
    <name type="scientific">Crossiella equi</name>
    <dbReference type="NCBI Taxonomy" id="130796"/>
    <lineage>
        <taxon>Bacteria</taxon>
        <taxon>Bacillati</taxon>
        <taxon>Actinomycetota</taxon>
        <taxon>Actinomycetes</taxon>
        <taxon>Pseudonocardiales</taxon>
        <taxon>Pseudonocardiaceae</taxon>
        <taxon>Crossiella</taxon>
    </lineage>
</organism>